<geneLocation type="plasmid" evidence="1">
    <name>p1</name>
</geneLocation>
<reference evidence="1 2" key="1">
    <citation type="submission" date="2021-04" db="EMBL/GenBank/DDBJ databases">
        <authorList>
            <person name="Tang X."/>
            <person name="Zhou X."/>
            <person name="Chen X."/>
            <person name="Cernava T."/>
            <person name="Zhang C."/>
        </authorList>
    </citation>
    <scope>NUCLEOTIDE SEQUENCE [LARGE SCALE GENOMIC DNA]</scope>
    <source>
        <strain evidence="1 2">BH-SS-21</strain>
        <plasmid evidence="1">p1</plasmid>
    </source>
</reference>
<keyword evidence="2" id="KW-1185">Reference proteome</keyword>
<evidence type="ECO:0000313" key="1">
    <source>
        <dbReference type="EMBL" id="MBQ0855731.1"/>
    </source>
</evidence>
<sequence>MGFIDDKTAELRTAVRAGDTDRAAQVITETVLENDQSFEATIADMTATDLRQQG</sequence>
<comment type="caution">
    <text evidence="1">The sequence shown here is derived from an EMBL/GenBank/DDBJ whole genome shotgun (WGS) entry which is preliminary data.</text>
</comment>
<dbReference type="AlphaFoldDB" id="A0A941BC73"/>
<dbReference type="Proteomes" id="UP000677413">
    <property type="component" value="Unassembled WGS sequence"/>
</dbReference>
<proteinExistence type="predicted"/>
<gene>
    <name evidence="1" type="ORF">J8N05_47105</name>
</gene>
<accession>A0A941BC73</accession>
<keyword evidence="1" id="KW-0614">Plasmid</keyword>
<evidence type="ECO:0000313" key="2">
    <source>
        <dbReference type="Proteomes" id="UP000677413"/>
    </source>
</evidence>
<dbReference type="RefSeq" id="WP_210894734.1">
    <property type="nucleotide sequence ID" value="NZ_JAGPYQ010000004.1"/>
</dbReference>
<name>A0A941BC73_9ACTN</name>
<dbReference type="EMBL" id="JAGPYQ010000004">
    <property type="protein sequence ID" value="MBQ0855731.1"/>
    <property type="molecule type" value="Genomic_DNA"/>
</dbReference>
<organism evidence="1 2">
    <name type="scientific">Streptomyces liliiviolaceus</name>
    <dbReference type="NCBI Taxonomy" id="2823109"/>
    <lineage>
        <taxon>Bacteria</taxon>
        <taxon>Bacillati</taxon>
        <taxon>Actinomycetota</taxon>
        <taxon>Actinomycetes</taxon>
        <taxon>Kitasatosporales</taxon>
        <taxon>Streptomycetaceae</taxon>
        <taxon>Streptomyces</taxon>
    </lineage>
</organism>
<protein>
    <submittedName>
        <fullName evidence="1">Uncharacterized protein</fullName>
    </submittedName>
</protein>